<proteinExistence type="predicted"/>
<evidence type="ECO:0000313" key="2">
    <source>
        <dbReference type="Proteomes" id="UP000004756"/>
    </source>
</evidence>
<sequence>MFCGSFPGNRMRIDMDCGSLPAVRLKEHLGLIDYTPLERDDGRKNC</sequence>
<evidence type="ECO:0000313" key="1">
    <source>
        <dbReference type="EMBL" id="EEG55933.1"/>
    </source>
</evidence>
<accession>C0CY78</accession>
<comment type="caution">
    <text evidence="1">The sequence shown here is derived from an EMBL/GenBank/DDBJ whole genome shotgun (WGS) entry which is preliminary data.</text>
</comment>
<reference evidence="1 2" key="1">
    <citation type="submission" date="2009-02" db="EMBL/GenBank/DDBJ databases">
        <title>Draft genome sequence of Clostridium asparagiforme (DSM 15981).</title>
        <authorList>
            <person name="Sudarsanam P."/>
            <person name="Ley R."/>
            <person name="Guruge J."/>
            <person name="Turnbaugh P.J."/>
            <person name="Mahowald M."/>
            <person name="Liep D."/>
            <person name="Gordon J."/>
        </authorList>
    </citation>
    <scope>NUCLEOTIDE SEQUENCE [LARGE SCALE GENOMIC DNA]</scope>
    <source>
        <strain evidence="1 2">DSM 15981</strain>
    </source>
</reference>
<name>C0CY78_9FIRM</name>
<dbReference type="EMBL" id="ACCJ01000107">
    <property type="protein sequence ID" value="EEG55933.1"/>
    <property type="molecule type" value="Genomic_DNA"/>
</dbReference>
<dbReference type="HOGENOM" id="CLU_3181858_0_0_9"/>
<protein>
    <submittedName>
        <fullName evidence="1">Uncharacterized protein</fullName>
    </submittedName>
</protein>
<gene>
    <name evidence="1" type="ORF">CLOSTASPAR_01954</name>
</gene>
<keyword evidence="2" id="KW-1185">Reference proteome</keyword>
<organism evidence="1 2">
    <name type="scientific">[Clostridium] asparagiforme DSM 15981</name>
    <dbReference type="NCBI Taxonomy" id="518636"/>
    <lineage>
        <taxon>Bacteria</taxon>
        <taxon>Bacillati</taxon>
        <taxon>Bacillota</taxon>
        <taxon>Clostridia</taxon>
        <taxon>Lachnospirales</taxon>
        <taxon>Lachnospiraceae</taxon>
        <taxon>Enterocloster</taxon>
    </lineage>
</organism>
<dbReference type="Proteomes" id="UP000004756">
    <property type="component" value="Unassembled WGS sequence"/>
</dbReference>
<dbReference type="AlphaFoldDB" id="C0CY78"/>